<feature type="region of interest" description="Disordered" evidence="1">
    <location>
        <begin position="1"/>
        <end position="22"/>
    </location>
</feature>
<accession>A0A0L0HF89</accession>
<keyword evidence="4" id="KW-1185">Reference proteome</keyword>
<evidence type="ECO:0000256" key="1">
    <source>
        <dbReference type="SAM" id="MobiDB-lite"/>
    </source>
</evidence>
<feature type="transmembrane region" description="Helical" evidence="2">
    <location>
        <begin position="144"/>
        <end position="172"/>
    </location>
</feature>
<feature type="compositionally biased region" description="Polar residues" evidence="1">
    <location>
        <begin position="271"/>
        <end position="287"/>
    </location>
</feature>
<keyword evidence="2" id="KW-0812">Transmembrane</keyword>
<dbReference type="AlphaFoldDB" id="A0A0L0HF89"/>
<gene>
    <name evidence="3" type="ORF">SPPG_04972</name>
</gene>
<dbReference type="Proteomes" id="UP000053201">
    <property type="component" value="Unassembled WGS sequence"/>
</dbReference>
<organism evidence="3 4">
    <name type="scientific">Spizellomyces punctatus (strain DAOM BR117)</name>
    <dbReference type="NCBI Taxonomy" id="645134"/>
    <lineage>
        <taxon>Eukaryota</taxon>
        <taxon>Fungi</taxon>
        <taxon>Fungi incertae sedis</taxon>
        <taxon>Chytridiomycota</taxon>
        <taxon>Chytridiomycota incertae sedis</taxon>
        <taxon>Chytridiomycetes</taxon>
        <taxon>Spizellomycetales</taxon>
        <taxon>Spizellomycetaceae</taxon>
        <taxon>Spizellomyces</taxon>
    </lineage>
</organism>
<dbReference type="OrthoDB" id="10339662at2759"/>
<keyword evidence="2" id="KW-0472">Membrane</keyword>
<feature type="compositionally biased region" description="Polar residues" evidence="1">
    <location>
        <begin position="349"/>
        <end position="364"/>
    </location>
</feature>
<feature type="region of interest" description="Disordered" evidence="1">
    <location>
        <begin position="377"/>
        <end position="396"/>
    </location>
</feature>
<proteinExistence type="predicted"/>
<dbReference type="EMBL" id="KQ257457">
    <property type="protein sequence ID" value="KNC99584.1"/>
    <property type="molecule type" value="Genomic_DNA"/>
</dbReference>
<evidence type="ECO:0000313" key="4">
    <source>
        <dbReference type="Proteomes" id="UP000053201"/>
    </source>
</evidence>
<feature type="compositionally biased region" description="Polar residues" evidence="1">
    <location>
        <begin position="434"/>
        <end position="446"/>
    </location>
</feature>
<reference evidence="3 4" key="1">
    <citation type="submission" date="2009-08" db="EMBL/GenBank/DDBJ databases">
        <title>The Genome Sequence of Spizellomyces punctatus strain DAOM BR117.</title>
        <authorList>
            <consortium name="The Broad Institute Genome Sequencing Platform"/>
            <person name="Russ C."/>
            <person name="Cuomo C."/>
            <person name="Shea T."/>
            <person name="Young S.K."/>
            <person name="Zeng Q."/>
            <person name="Koehrsen M."/>
            <person name="Haas B."/>
            <person name="Borodovsky M."/>
            <person name="Guigo R."/>
            <person name="Alvarado L."/>
            <person name="Berlin A."/>
            <person name="Bochicchio J."/>
            <person name="Borenstein D."/>
            <person name="Chapman S."/>
            <person name="Chen Z."/>
            <person name="Engels R."/>
            <person name="Freedman E."/>
            <person name="Gellesch M."/>
            <person name="Goldberg J."/>
            <person name="Griggs A."/>
            <person name="Gujja S."/>
            <person name="Heiman D."/>
            <person name="Hepburn T."/>
            <person name="Howarth C."/>
            <person name="Jen D."/>
            <person name="Larson L."/>
            <person name="Lewis B."/>
            <person name="Mehta T."/>
            <person name="Park D."/>
            <person name="Pearson M."/>
            <person name="Roberts A."/>
            <person name="Saif S."/>
            <person name="Shenoy N."/>
            <person name="Sisk P."/>
            <person name="Stolte C."/>
            <person name="Sykes S."/>
            <person name="Thomson T."/>
            <person name="Walk T."/>
            <person name="White J."/>
            <person name="Yandava C."/>
            <person name="Burger G."/>
            <person name="Gray M.W."/>
            <person name="Holland P.W.H."/>
            <person name="King N."/>
            <person name="Lang F.B.F."/>
            <person name="Roger A.J."/>
            <person name="Ruiz-Trillo I."/>
            <person name="Lander E."/>
            <person name="Nusbaum C."/>
        </authorList>
    </citation>
    <scope>NUCLEOTIDE SEQUENCE [LARGE SCALE GENOMIC DNA]</scope>
    <source>
        <strain evidence="3 4">DAOM BR117</strain>
    </source>
</reference>
<sequence>MERRQSPNSTTTRLAGSPTVSSRVRSLSAATQNTQNVTALSTTASALLAPSGIPTVSRNTSFSTASFLSLATTSINRSSRITSTSFPSIPFPTLITTQPSATIKVLPPATSPTLTPILSIPKPSAVPSESAAADRNGAVVGHTVVLIISAAAAAVVFLTVLGCLCFSCFVTYRRKRRSKKLQAQFVSVDLGSGVEWDKAQTVGSVFLNGRDSNRAIETVMDDDAESRYDSQKEAQKESAVTYGSPEAATEPSPQSVQPAEQPMPSEERSHSVQISPNQTAPSDTPQSARRPARHSYTEKWVHHTTPDPPEVSVHNAPRTSIRSDSSDETLILNPEDGTAVDEESVENAADSQGKQAAVTSSQPPEHQKVPTAVEVGKGAHGTSHTADEPESTAPSLLRPDLCRHASIFSELAPSLLAGSSTLTRSDTIRRPRIASTTSATQTSPNVRTVHRTNVPRMSGIGPPPAAVQTDRSSPHSRYTHTSMQYYPHNYRPQSGVSEASSVGRVVGMYSSQAPEVDAVNERPALFYAIYTHTPDLKDEIEVGGGDGMLVEQVFRDGK</sequence>
<feature type="region of interest" description="Disordered" evidence="1">
    <location>
        <begin position="219"/>
        <end position="368"/>
    </location>
</feature>
<feature type="compositionally biased region" description="Basic and acidic residues" evidence="1">
    <location>
        <begin position="295"/>
        <end position="305"/>
    </location>
</feature>
<feature type="region of interest" description="Disordered" evidence="1">
    <location>
        <begin position="427"/>
        <end position="480"/>
    </location>
</feature>
<feature type="compositionally biased region" description="Polar residues" evidence="1">
    <location>
        <begin position="469"/>
        <end position="480"/>
    </location>
</feature>
<dbReference type="RefSeq" id="XP_016607624.1">
    <property type="nucleotide sequence ID" value="XM_016753211.1"/>
</dbReference>
<feature type="compositionally biased region" description="Basic and acidic residues" evidence="1">
    <location>
        <begin position="225"/>
        <end position="236"/>
    </location>
</feature>
<evidence type="ECO:0000256" key="2">
    <source>
        <dbReference type="SAM" id="Phobius"/>
    </source>
</evidence>
<dbReference type="VEuPathDB" id="FungiDB:SPPG_04972"/>
<name>A0A0L0HF89_SPIPD</name>
<protein>
    <submittedName>
        <fullName evidence="3">Uncharacterized protein</fullName>
    </submittedName>
</protein>
<evidence type="ECO:0000313" key="3">
    <source>
        <dbReference type="EMBL" id="KNC99584.1"/>
    </source>
</evidence>
<dbReference type="GeneID" id="27688394"/>
<dbReference type="InParanoid" id="A0A0L0HF89"/>
<keyword evidence="2" id="KW-1133">Transmembrane helix</keyword>